<dbReference type="EMBL" id="GGEC01091762">
    <property type="protein sequence ID" value="MBX72246.1"/>
    <property type="molecule type" value="Transcribed_RNA"/>
</dbReference>
<accession>A0A2P2QYZ6</accession>
<protein>
    <submittedName>
        <fullName evidence="2">Uncharacterized protein</fullName>
    </submittedName>
</protein>
<organism evidence="2">
    <name type="scientific">Rhizophora mucronata</name>
    <name type="common">Asiatic mangrove</name>
    <dbReference type="NCBI Taxonomy" id="61149"/>
    <lineage>
        <taxon>Eukaryota</taxon>
        <taxon>Viridiplantae</taxon>
        <taxon>Streptophyta</taxon>
        <taxon>Embryophyta</taxon>
        <taxon>Tracheophyta</taxon>
        <taxon>Spermatophyta</taxon>
        <taxon>Magnoliopsida</taxon>
        <taxon>eudicotyledons</taxon>
        <taxon>Gunneridae</taxon>
        <taxon>Pentapetalae</taxon>
        <taxon>rosids</taxon>
        <taxon>fabids</taxon>
        <taxon>Malpighiales</taxon>
        <taxon>Rhizophoraceae</taxon>
        <taxon>Rhizophora</taxon>
    </lineage>
</organism>
<dbReference type="AlphaFoldDB" id="A0A2P2QYZ6"/>
<proteinExistence type="predicted"/>
<evidence type="ECO:0000313" key="2">
    <source>
        <dbReference type="EMBL" id="MBX72246.1"/>
    </source>
</evidence>
<name>A0A2P2QYZ6_RHIMU</name>
<evidence type="ECO:0000256" key="1">
    <source>
        <dbReference type="SAM" id="MobiDB-lite"/>
    </source>
</evidence>
<feature type="region of interest" description="Disordered" evidence="1">
    <location>
        <begin position="1"/>
        <end position="31"/>
    </location>
</feature>
<sequence length="70" mass="7933">MMTRGAPSEGKGKLKKKNKNGVIGGKIRRNKNDGGLSICYLESSDILMWGFGEQIVFWSNADYYLVYIRE</sequence>
<reference evidence="2" key="1">
    <citation type="submission" date="2018-02" db="EMBL/GenBank/DDBJ databases">
        <title>Rhizophora mucronata_Transcriptome.</title>
        <authorList>
            <person name="Meera S.P."/>
            <person name="Sreeshan A."/>
            <person name="Augustine A."/>
        </authorList>
    </citation>
    <scope>NUCLEOTIDE SEQUENCE</scope>
    <source>
        <tissue evidence="2">Leaf</tissue>
    </source>
</reference>